<keyword evidence="7 17" id="KW-0812">Transmembrane</keyword>
<comment type="subunit">
    <text evidence="14">At low DSF concentrations, interacts with RpfF.</text>
</comment>
<dbReference type="InterPro" id="IPR001789">
    <property type="entry name" value="Sig_transdc_resp-reg_receiver"/>
</dbReference>
<keyword evidence="5 16" id="KW-0597">Phosphoprotein</keyword>
<evidence type="ECO:0000256" key="10">
    <source>
        <dbReference type="ARBA" id="ARBA00022840"/>
    </source>
</evidence>
<dbReference type="eggNOG" id="COG2198">
    <property type="taxonomic scope" value="Bacteria"/>
</dbReference>
<proteinExistence type="predicted"/>
<dbReference type="CDD" id="cd00130">
    <property type="entry name" value="PAS"/>
    <property type="match status" value="2"/>
</dbReference>
<keyword evidence="6" id="KW-0808">Transferase</keyword>
<evidence type="ECO:0000256" key="1">
    <source>
        <dbReference type="ARBA" id="ARBA00000085"/>
    </source>
</evidence>
<dbReference type="CDD" id="cd17546">
    <property type="entry name" value="REC_hyHK_CKI1_RcsC-like"/>
    <property type="match status" value="1"/>
</dbReference>
<dbReference type="InterPro" id="IPR000014">
    <property type="entry name" value="PAS"/>
</dbReference>
<dbReference type="OrthoDB" id="5378360at2"/>
<comment type="caution">
    <text evidence="16">Lacks conserved residue(s) required for the propagation of feature annotation.</text>
</comment>
<dbReference type="InterPro" id="IPR001610">
    <property type="entry name" value="PAC"/>
</dbReference>
<dbReference type="SMART" id="SM00086">
    <property type="entry name" value="PAC"/>
    <property type="match status" value="3"/>
</dbReference>
<dbReference type="EC" id="2.7.13.3" evidence="3"/>
<dbReference type="InterPro" id="IPR029151">
    <property type="entry name" value="Sensor-like_sf"/>
</dbReference>
<dbReference type="SUPFAM" id="SSF55874">
    <property type="entry name" value="ATPase domain of HSP90 chaperone/DNA topoisomerase II/histidine kinase"/>
    <property type="match status" value="1"/>
</dbReference>
<evidence type="ECO:0000256" key="6">
    <source>
        <dbReference type="ARBA" id="ARBA00022679"/>
    </source>
</evidence>
<dbReference type="GO" id="GO:0005886">
    <property type="term" value="C:plasma membrane"/>
    <property type="evidence" value="ECO:0007669"/>
    <property type="project" value="UniProtKB-SubCell"/>
</dbReference>
<evidence type="ECO:0000256" key="2">
    <source>
        <dbReference type="ARBA" id="ARBA00004651"/>
    </source>
</evidence>
<dbReference type="PRINTS" id="PR00344">
    <property type="entry name" value="BCTRLSENSOR"/>
</dbReference>
<organism evidence="22 23">
    <name type="scientific">Arcobacter nitrofigilis (strain ATCC 33309 / DSM 7299 / CCUG 15893 / LMG 7604 / NCTC 12251 / CI)</name>
    <name type="common">Campylobacter nitrofigilis</name>
    <dbReference type="NCBI Taxonomy" id="572480"/>
    <lineage>
        <taxon>Bacteria</taxon>
        <taxon>Pseudomonadati</taxon>
        <taxon>Campylobacterota</taxon>
        <taxon>Epsilonproteobacteria</taxon>
        <taxon>Campylobacterales</taxon>
        <taxon>Arcobacteraceae</taxon>
        <taxon>Arcobacter</taxon>
    </lineage>
</organism>
<feature type="transmembrane region" description="Helical" evidence="17">
    <location>
        <begin position="302"/>
        <end position="324"/>
    </location>
</feature>
<dbReference type="InterPro" id="IPR003594">
    <property type="entry name" value="HATPase_dom"/>
</dbReference>
<dbReference type="GO" id="GO:0000155">
    <property type="term" value="F:phosphorelay sensor kinase activity"/>
    <property type="evidence" value="ECO:0007669"/>
    <property type="project" value="InterPro"/>
</dbReference>
<dbReference type="Pfam" id="PF21623">
    <property type="entry name" value="HK_sensor_dom_bact"/>
    <property type="match status" value="1"/>
</dbReference>
<feature type="domain" description="Response regulatory" evidence="19">
    <location>
        <begin position="1100"/>
        <end position="1214"/>
    </location>
</feature>
<dbReference type="STRING" id="572480.Arnit_0359"/>
<comment type="subcellular location">
    <subcellularLocation>
        <location evidence="2">Cell membrane</location>
        <topology evidence="2">Multi-pass membrane protein</topology>
    </subcellularLocation>
</comment>
<dbReference type="Gene3D" id="3.30.565.10">
    <property type="entry name" value="Histidine kinase-like ATPase, C-terminal domain"/>
    <property type="match status" value="1"/>
</dbReference>
<protein>
    <recommendedName>
        <fullName evidence="15">Sensory/regulatory protein RpfC</fullName>
        <ecNumber evidence="3">2.7.13.3</ecNumber>
    </recommendedName>
</protein>
<dbReference type="Gene3D" id="3.30.450.20">
    <property type="entry name" value="PAS domain"/>
    <property type="match status" value="5"/>
</dbReference>
<evidence type="ECO:0000256" key="12">
    <source>
        <dbReference type="ARBA" id="ARBA00023012"/>
    </source>
</evidence>
<accession>D5V5I9</accession>
<dbReference type="InterPro" id="IPR011006">
    <property type="entry name" value="CheY-like_superfamily"/>
</dbReference>
<evidence type="ECO:0000256" key="13">
    <source>
        <dbReference type="ARBA" id="ARBA00023136"/>
    </source>
</evidence>
<evidence type="ECO:0000256" key="17">
    <source>
        <dbReference type="SAM" id="Phobius"/>
    </source>
</evidence>
<evidence type="ECO:0000256" key="16">
    <source>
        <dbReference type="PROSITE-ProRule" id="PRU00169"/>
    </source>
</evidence>
<feature type="domain" description="PAC" evidence="21">
    <location>
        <begin position="655"/>
        <end position="707"/>
    </location>
</feature>
<evidence type="ECO:0000256" key="4">
    <source>
        <dbReference type="ARBA" id="ARBA00022475"/>
    </source>
</evidence>
<evidence type="ECO:0000256" key="5">
    <source>
        <dbReference type="ARBA" id="ARBA00022553"/>
    </source>
</evidence>
<keyword evidence="9 22" id="KW-0418">Kinase</keyword>
<dbReference type="InterPro" id="IPR013656">
    <property type="entry name" value="PAS_4"/>
</dbReference>
<dbReference type="Pfam" id="PF00512">
    <property type="entry name" value="HisKA"/>
    <property type="match status" value="1"/>
</dbReference>
<dbReference type="NCBIfam" id="TIGR00229">
    <property type="entry name" value="sensory_box"/>
    <property type="match status" value="2"/>
</dbReference>
<dbReference type="SUPFAM" id="SSF52172">
    <property type="entry name" value="CheY-like"/>
    <property type="match status" value="2"/>
</dbReference>
<feature type="domain" description="Histidine kinase" evidence="18">
    <location>
        <begin position="725"/>
        <end position="946"/>
    </location>
</feature>
<dbReference type="SUPFAM" id="SSF47226">
    <property type="entry name" value="Histidine-containing phosphotransfer domain, HPT domain"/>
    <property type="match status" value="1"/>
</dbReference>
<dbReference type="SMART" id="SM00448">
    <property type="entry name" value="REC"/>
    <property type="match status" value="2"/>
</dbReference>
<dbReference type="Pfam" id="PF00072">
    <property type="entry name" value="Response_reg"/>
    <property type="match status" value="1"/>
</dbReference>
<gene>
    <name evidence="22" type="ordered locus">Arnit_0359</name>
</gene>
<keyword evidence="4" id="KW-1003">Cell membrane</keyword>
<dbReference type="InterPro" id="IPR036097">
    <property type="entry name" value="HisK_dim/P_sf"/>
</dbReference>
<dbReference type="InterPro" id="IPR003661">
    <property type="entry name" value="HisK_dim/P_dom"/>
</dbReference>
<keyword evidence="11 17" id="KW-1133">Transmembrane helix</keyword>
<reference evidence="22 23" key="1">
    <citation type="journal article" date="2010" name="Stand. Genomic Sci.">
        <title>Complete genome sequence of Arcobacter nitrofigilis type strain (CI).</title>
        <authorList>
            <person name="Pati A."/>
            <person name="Gronow S."/>
            <person name="Lapidus A."/>
            <person name="Copeland A."/>
            <person name="Glavina Del Rio T."/>
            <person name="Nolan M."/>
            <person name="Lucas S."/>
            <person name="Tice H."/>
            <person name="Cheng J.F."/>
            <person name="Han C."/>
            <person name="Chertkov O."/>
            <person name="Bruce D."/>
            <person name="Tapia R."/>
            <person name="Goodwin L."/>
            <person name="Pitluck S."/>
            <person name="Liolios K."/>
            <person name="Ivanova N."/>
            <person name="Mavromatis K."/>
            <person name="Chen A."/>
            <person name="Palaniappan K."/>
            <person name="Land M."/>
            <person name="Hauser L."/>
            <person name="Chang Y.J."/>
            <person name="Jeffries C.D."/>
            <person name="Detter J.C."/>
            <person name="Rohde M."/>
            <person name="Goker M."/>
            <person name="Bristow J."/>
            <person name="Eisen J.A."/>
            <person name="Markowitz V."/>
            <person name="Hugenholtz P."/>
            <person name="Klenk H.P."/>
            <person name="Kyrpides N.C."/>
        </authorList>
    </citation>
    <scope>NUCLEOTIDE SEQUENCE [LARGE SCALE GENOMIC DNA]</scope>
    <source>
        <strain evidence="23">ATCC 33309 / DSM 7299 / CCUG 15893 / LMG 7604 / NCTC 12251 / CI</strain>
    </source>
</reference>
<dbReference type="InterPro" id="IPR005467">
    <property type="entry name" value="His_kinase_dom"/>
</dbReference>
<feature type="domain" description="PAS" evidence="20">
    <location>
        <begin position="458"/>
        <end position="500"/>
    </location>
</feature>
<dbReference type="Pfam" id="PF02518">
    <property type="entry name" value="HATPase_c"/>
    <property type="match status" value="1"/>
</dbReference>
<comment type="catalytic activity">
    <reaction evidence="1">
        <text>ATP + protein L-histidine = ADP + protein N-phospho-L-histidine.</text>
        <dbReference type="EC" id="2.7.13.3"/>
    </reaction>
</comment>
<evidence type="ECO:0000256" key="9">
    <source>
        <dbReference type="ARBA" id="ARBA00022777"/>
    </source>
</evidence>
<dbReference type="Gene3D" id="1.10.287.130">
    <property type="match status" value="1"/>
</dbReference>
<dbReference type="GO" id="GO:0005524">
    <property type="term" value="F:ATP binding"/>
    <property type="evidence" value="ECO:0007669"/>
    <property type="project" value="UniProtKB-KW"/>
</dbReference>
<dbReference type="CDD" id="cd16922">
    <property type="entry name" value="HATPase_EvgS-ArcB-TorS-like"/>
    <property type="match status" value="1"/>
</dbReference>
<sequence>MKKISYKSKEIIFIFLIFSFILIFVNIIVEKFFFVDNIQKIAMETALGKAREREHTLNEFLNESKHLIKFLRRIKAFNNYLENENSKSEVEEIFLTYIQSHKRFMQVRYIDKNGLEKIRVQRDNENGVSYKVSNDKLQNKANRDYFIISKTKPLEKVWFSKIDLNIENNSVEKPFNPTLRVVLPIKYKNKFDGILIINYFLKEFLNDFVHTSLYDMTIIDDKGFPLLHHKKDKSWSFYTSEKYNISQEYPKDYKKILSSESLVSNTYVSKRINTAISDNLILILKLKEKYIEEQRENLAFKYAIIATVIPLFIFTLTLFLIKLFGDRLFNTKKLSQLNDNLQLISKIAKVGLWEVDWKTRSINFSDELYDIFEIEDKNSVITMEKLFTYFPKNLKNEYEQEIQSSIDEKREYFITQAIITEKGNIKYLQRRGKHYFDDNGILIKSVGTSYDITEQYLSEKKYKDLLDYASDAIHILDKEGNLIEFSQSFAQSLGYTNEEMWELNIVDWDIFILEVEVKNRIKELIDFPSSFEAKHKRKDGSIIDVQINAKGIEINGEEYLYASQRDITKQKKLEKEILSEKDFISTIIDNANAIIAVIDSMGRMIKINKYAQDFVGYAEEEIASEPYFWSRFLPKDKKQKVLEIVKKANKGEIVKNFKNSWISKDGEEKVFEWSNMLVQKDDGSMNYIATIGIDVTENHELLEELKGAKKNAEKANVVKSEFLANMSHEIRTPISGVTGLISLILDMPLEPLQRDYLNKAKKSSNALLSIINDILDYSKIEAGKLDIIEQDFSLEEIFKNISNLFGYETYKKQLEFTFVLDGNIPSLIIGDSLRLTQILNNLVGNAIKFTENGYVALKSEIKEINEDVVVLRFCIEDTGIGISKEGQKKLFNTFEQLDTSNKRKYSGSGLGLSITKQLIELMHGKIWLESEEGKGSKFYFEIKFKYIKKFYKKKKNKTINNDKFLIIDDNKIESEYIKNILNSWKLDSIIESSEVNALEIINNEKIDCLIINWNTSTTSRLIFLEKLKNIDKEIEYIVLVTPYNKKLILDLFEKQEFKVTKLLEKPFTPSILHNTIFDKNNKDIKNKEGSTQVVLLNKKRALLVEDNETNQIVSKAILEKLGFIIDIANDGEEAIKSAKDFSYDIIFMDLQMPNIDGFEATQRIREFDKKIPIIALSAAVMQKDKMLTKEVGMNAHIPKPIIKEELEGVISEFFEVTYKDTCKIKINNKLHNIYGINFRKLMEILSFDDKEALSLIKKYYKNYSNIESELEVFSLKSDDFNSFIHRLKGVSGNIQAMKVYDICFEIEKISDAKKVSELISNLKNEMKKIFESIEVNILKKKNEEKSNHSNTQIDKMIEELIKDVNEDNFIKNSIVEELINSLRDKIEENLLEKVDNSFSNYEYENLIEDLKSIQNILKKG</sequence>
<evidence type="ECO:0000256" key="11">
    <source>
        <dbReference type="ARBA" id="ARBA00022989"/>
    </source>
</evidence>
<dbReference type="InterPro" id="IPR036890">
    <property type="entry name" value="HATPase_C_sf"/>
</dbReference>
<dbReference type="SMART" id="SM00387">
    <property type="entry name" value="HATPase_c"/>
    <property type="match status" value="1"/>
</dbReference>
<evidence type="ECO:0000259" key="20">
    <source>
        <dbReference type="PROSITE" id="PS50112"/>
    </source>
</evidence>
<feature type="domain" description="Response regulatory" evidence="19">
    <location>
        <begin position="963"/>
        <end position="1080"/>
    </location>
</feature>
<feature type="domain" description="PAC" evidence="21">
    <location>
        <begin position="408"/>
        <end position="464"/>
    </location>
</feature>
<dbReference type="InterPro" id="IPR048760">
    <property type="entry name" value="VP0354-like_sensor_dom"/>
</dbReference>
<dbReference type="SMART" id="SM00388">
    <property type="entry name" value="HisKA"/>
    <property type="match status" value="1"/>
</dbReference>
<evidence type="ECO:0000259" key="18">
    <source>
        <dbReference type="PROSITE" id="PS50109"/>
    </source>
</evidence>
<dbReference type="PROSITE" id="PS50110">
    <property type="entry name" value="RESPONSE_REGULATORY"/>
    <property type="match status" value="2"/>
</dbReference>
<dbReference type="InterPro" id="IPR036641">
    <property type="entry name" value="HPT_dom_sf"/>
</dbReference>
<dbReference type="Proteomes" id="UP000000939">
    <property type="component" value="Chromosome"/>
</dbReference>
<dbReference type="InterPro" id="IPR000700">
    <property type="entry name" value="PAS-assoc_C"/>
</dbReference>
<dbReference type="PROSITE" id="PS50109">
    <property type="entry name" value="HIS_KIN"/>
    <property type="match status" value="1"/>
</dbReference>
<dbReference type="SUPFAM" id="SSF103190">
    <property type="entry name" value="Sensory domain-like"/>
    <property type="match status" value="1"/>
</dbReference>
<keyword evidence="12" id="KW-0902">Two-component regulatory system</keyword>
<feature type="modified residue" description="4-aspartylphosphate" evidence="16">
    <location>
        <position position="1149"/>
    </location>
</feature>
<dbReference type="SMART" id="SM00091">
    <property type="entry name" value="PAS"/>
    <property type="match status" value="2"/>
</dbReference>
<dbReference type="PANTHER" id="PTHR45339">
    <property type="entry name" value="HYBRID SIGNAL TRANSDUCTION HISTIDINE KINASE J"/>
    <property type="match status" value="1"/>
</dbReference>
<dbReference type="FunFam" id="3.30.565.10:FF:000010">
    <property type="entry name" value="Sensor histidine kinase RcsC"/>
    <property type="match status" value="1"/>
</dbReference>
<dbReference type="RefSeq" id="WP_013134170.1">
    <property type="nucleotide sequence ID" value="NC_014166.1"/>
</dbReference>
<evidence type="ECO:0000313" key="22">
    <source>
        <dbReference type="EMBL" id="ADG92025.1"/>
    </source>
</evidence>
<name>D5V5I9_ARCNC</name>
<keyword evidence="13 17" id="KW-0472">Membrane</keyword>
<dbReference type="CDD" id="cd00082">
    <property type="entry name" value="HisKA"/>
    <property type="match status" value="1"/>
</dbReference>
<dbReference type="SUPFAM" id="SSF47384">
    <property type="entry name" value="Homodimeric domain of signal transducing histidine kinase"/>
    <property type="match status" value="1"/>
</dbReference>
<dbReference type="InterPro" id="IPR035965">
    <property type="entry name" value="PAS-like_dom_sf"/>
</dbReference>
<dbReference type="FunFam" id="1.10.287.130:FF:000002">
    <property type="entry name" value="Two-component osmosensing histidine kinase"/>
    <property type="match status" value="1"/>
</dbReference>
<feature type="domain" description="PAS" evidence="20">
    <location>
        <begin position="580"/>
        <end position="652"/>
    </location>
</feature>
<dbReference type="KEGG" id="ant:Arnit_0359"/>
<dbReference type="PROSITE" id="PS50112">
    <property type="entry name" value="PAS"/>
    <property type="match status" value="2"/>
</dbReference>
<evidence type="ECO:0000256" key="7">
    <source>
        <dbReference type="ARBA" id="ARBA00022692"/>
    </source>
</evidence>
<dbReference type="EMBL" id="CP001999">
    <property type="protein sequence ID" value="ADG92025.1"/>
    <property type="molecule type" value="Genomic_DNA"/>
</dbReference>
<keyword evidence="23" id="KW-1185">Reference proteome</keyword>
<dbReference type="Pfam" id="PF13426">
    <property type="entry name" value="PAS_9"/>
    <property type="match status" value="1"/>
</dbReference>
<keyword evidence="8" id="KW-0547">Nucleotide-binding</keyword>
<dbReference type="InterPro" id="IPR004358">
    <property type="entry name" value="Sig_transdc_His_kin-like_C"/>
</dbReference>
<dbReference type="PANTHER" id="PTHR45339:SF1">
    <property type="entry name" value="HYBRID SIGNAL TRANSDUCTION HISTIDINE KINASE J"/>
    <property type="match status" value="1"/>
</dbReference>
<evidence type="ECO:0000256" key="3">
    <source>
        <dbReference type="ARBA" id="ARBA00012438"/>
    </source>
</evidence>
<evidence type="ECO:0000256" key="14">
    <source>
        <dbReference type="ARBA" id="ARBA00064003"/>
    </source>
</evidence>
<dbReference type="Gene3D" id="3.40.50.2300">
    <property type="match status" value="2"/>
</dbReference>
<keyword evidence="10" id="KW-0067">ATP-binding</keyword>
<evidence type="ECO:0000256" key="8">
    <source>
        <dbReference type="ARBA" id="ARBA00022741"/>
    </source>
</evidence>
<dbReference type="eggNOG" id="COG0784">
    <property type="taxonomic scope" value="Bacteria"/>
</dbReference>
<dbReference type="HOGENOM" id="CLU_253107_0_0_7"/>
<evidence type="ECO:0000313" key="23">
    <source>
        <dbReference type="Proteomes" id="UP000000939"/>
    </source>
</evidence>
<evidence type="ECO:0000259" key="21">
    <source>
        <dbReference type="PROSITE" id="PS50113"/>
    </source>
</evidence>
<dbReference type="Gene3D" id="1.20.120.160">
    <property type="entry name" value="HPT domain"/>
    <property type="match status" value="1"/>
</dbReference>
<dbReference type="eggNOG" id="COG5002">
    <property type="taxonomic scope" value="Bacteria"/>
</dbReference>
<feature type="transmembrane region" description="Helical" evidence="17">
    <location>
        <begin position="12"/>
        <end position="34"/>
    </location>
</feature>
<dbReference type="PROSITE" id="PS50113">
    <property type="entry name" value="PAC"/>
    <property type="match status" value="2"/>
</dbReference>
<evidence type="ECO:0000256" key="15">
    <source>
        <dbReference type="ARBA" id="ARBA00068150"/>
    </source>
</evidence>
<evidence type="ECO:0000259" key="19">
    <source>
        <dbReference type="PROSITE" id="PS50110"/>
    </source>
</evidence>
<dbReference type="SUPFAM" id="SSF55785">
    <property type="entry name" value="PYP-like sensor domain (PAS domain)"/>
    <property type="match status" value="3"/>
</dbReference>
<dbReference type="Pfam" id="PF08448">
    <property type="entry name" value="PAS_4"/>
    <property type="match status" value="1"/>
</dbReference>